<dbReference type="Proteomes" id="UP000005096">
    <property type="component" value="Chromosome"/>
</dbReference>
<comment type="similarity">
    <text evidence="1">Belongs to the EutP/PduV family.</text>
</comment>
<dbReference type="STRING" id="584708.Apau_0012"/>
<name>E3CV96_9BACT</name>
<dbReference type="Pfam" id="PF10662">
    <property type="entry name" value="PduV-EutP"/>
    <property type="match status" value="1"/>
</dbReference>
<evidence type="ECO:0000313" key="2">
    <source>
        <dbReference type="EMBL" id="EFQ22453.1"/>
    </source>
</evidence>
<dbReference type="RefSeq" id="WP_006299590.1">
    <property type="nucleotide sequence ID" value="NZ_CM001022.1"/>
</dbReference>
<gene>
    <name evidence="2" type="ORF">Apau_0012</name>
</gene>
<dbReference type="SUPFAM" id="SSF52540">
    <property type="entry name" value="P-loop containing nucleoside triphosphate hydrolases"/>
    <property type="match status" value="1"/>
</dbReference>
<keyword evidence="1" id="KW-0547">Nucleotide-binding</keyword>
<evidence type="ECO:0000256" key="1">
    <source>
        <dbReference type="PIRNR" id="PIRNR036409"/>
    </source>
</evidence>
<proteinExistence type="inferred from homology"/>
<dbReference type="GO" id="GO:0005524">
    <property type="term" value="F:ATP binding"/>
    <property type="evidence" value="ECO:0007669"/>
    <property type="project" value="UniProtKB-UniRule"/>
</dbReference>
<protein>
    <submittedName>
        <fullName evidence="2">Ethanolamine/propanediol utilization protein, EutP/PduV</fullName>
    </submittedName>
</protein>
<evidence type="ECO:0000313" key="3">
    <source>
        <dbReference type="Proteomes" id="UP000005096"/>
    </source>
</evidence>
<organism evidence="2 3">
    <name type="scientific">Aminomonas paucivorans DSM 12260</name>
    <dbReference type="NCBI Taxonomy" id="584708"/>
    <lineage>
        <taxon>Bacteria</taxon>
        <taxon>Thermotogati</taxon>
        <taxon>Synergistota</taxon>
        <taxon>Synergistia</taxon>
        <taxon>Synergistales</taxon>
        <taxon>Synergistaceae</taxon>
        <taxon>Aminomonas</taxon>
    </lineage>
</organism>
<dbReference type="PIRSF" id="PIRSF036409">
    <property type="entry name" value="EutP_PduV"/>
    <property type="match status" value="1"/>
</dbReference>
<dbReference type="GO" id="GO:0006576">
    <property type="term" value="P:biogenic amine metabolic process"/>
    <property type="evidence" value="ECO:0007669"/>
    <property type="project" value="InterPro"/>
</dbReference>
<dbReference type="EMBL" id="CM001022">
    <property type="protein sequence ID" value="EFQ22453.1"/>
    <property type="molecule type" value="Genomic_DNA"/>
</dbReference>
<dbReference type="HOGENOM" id="CLU_113298_2_0_0"/>
<dbReference type="PaxDb" id="584708-Apau_0012"/>
<dbReference type="InterPro" id="IPR027417">
    <property type="entry name" value="P-loop_NTPase"/>
</dbReference>
<dbReference type="eggNOG" id="COG4917">
    <property type="taxonomic scope" value="Bacteria"/>
</dbReference>
<accession>E3CV96</accession>
<dbReference type="PANTHER" id="PTHR40453">
    <property type="entry name" value="PROTEIN YOEF"/>
    <property type="match status" value="1"/>
</dbReference>
<dbReference type="OrthoDB" id="6179at2"/>
<keyword evidence="3" id="KW-1185">Reference proteome</keyword>
<reference evidence="2 3" key="1">
    <citation type="journal article" date="2010" name="Stand. Genomic Sci.">
        <title>Non-contiguous finished genome sequence of Aminomonas paucivorans type strain (GLU-3).</title>
        <authorList>
            <person name="Pitluck S."/>
            <person name="Yasawong M."/>
            <person name="Held B."/>
            <person name="Lapidus A."/>
            <person name="Nolan M."/>
            <person name="Copeland A."/>
            <person name="Lucas S."/>
            <person name="Del Rio T.G."/>
            <person name="Tice H."/>
            <person name="Cheng J.F."/>
            <person name="Chertkov O."/>
            <person name="Goodwin L."/>
            <person name="Tapia R."/>
            <person name="Han C."/>
            <person name="Liolios K."/>
            <person name="Ivanova N."/>
            <person name="Mavromatis K."/>
            <person name="Ovchinnikova G."/>
            <person name="Pati A."/>
            <person name="Chen A."/>
            <person name="Palaniappan K."/>
            <person name="Land M."/>
            <person name="Hauser L."/>
            <person name="Chang Y.J."/>
            <person name="Jeffries C.D."/>
            <person name="Pukall R."/>
            <person name="Spring S."/>
            <person name="Rohde M."/>
            <person name="Sikorski J."/>
            <person name="Goker M."/>
            <person name="Woyke T."/>
            <person name="Bristow J."/>
            <person name="Eisen J.A."/>
            <person name="Markowitz V."/>
            <person name="Hugenholtz P."/>
            <person name="Kyrpides N.C."/>
            <person name="Klenk H.P."/>
        </authorList>
    </citation>
    <scope>NUCLEOTIDE SEQUENCE [LARGE SCALE GENOMIC DNA]</scope>
    <source>
        <strain evidence="2 3">DSM 12260</strain>
    </source>
</reference>
<dbReference type="Gene3D" id="3.40.50.300">
    <property type="entry name" value="P-loop containing nucleotide triphosphate hydrolases"/>
    <property type="match status" value="1"/>
</dbReference>
<dbReference type="PANTHER" id="PTHR40453:SF1">
    <property type="entry name" value="PROTEIN YOEF"/>
    <property type="match status" value="1"/>
</dbReference>
<sequence>MAVGPAGAGKTTLLAALGLTEGRVRKTEMVTFSAFAIDTPGELLDNPRLYHAILMNATKARVVLFLADGTRDSRYPPGLARSIRAPVLGVVTKSDEATAEGVRRAREVLLRAGAREVRRCSSVTGEGLREMKERIEELLEEGCSR</sequence>
<dbReference type="InterPro" id="IPR012381">
    <property type="entry name" value="EutP_PduV"/>
</dbReference>
<dbReference type="AlphaFoldDB" id="E3CV96"/>